<dbReference type="KEGG" id="tet:TTHERM_00726050"/>
<protein>
    <submittedName>
        <fullName evidence="6">Tudor domain protein</fullName>
    </submittedName>
</protein>
<dbReference type="CDD" id="cd20379">
    <property type="entry name" value="Tudor_dTUD-like"/>
    <property type="match status" value="1"/>
</dbReference>
<keyword evidence="1" id="KW-0540">Nuclease</keyword>
<gene>
    <name evidence="6" type="ORF">TTHERM_00726050</name>
</gene>
<proteinExistence type="predicted"/>
<dbReference type="GO" id="GO:0005634">
    <property type="term" value="C:nucleus"/>
    <property type="evidence" value="ECO:0007669"/>
    <property type="project" value="TreeGrafter"/>
</dbReference>
<dbReference type="GO" id="GO:0004518">
    <property type="term" value="F:nuclease activity"/>
    <property type="evidence" value="ECO:0007669"/>
    <property type="project" value="TreeGrafter"/>
</dbReference>
<dbReference type="AlphaFoldDB" id="Q24GI5"/>
<keyword evidence="3" id="KW-0378">Hydrolase</keyword>
<dbReference type="Pfam" id="PF00567">
    <property type="entry name" value="TUDOR"/>
    <property type="match status" value="1"/>
</dbReference>
<feature type="domain" description="Tudor" evidence="4">
    <location>
        <begin position="637"/>
        <end position="696"/>
    </location>
</feature>
<dbReference type="SMART" id="SM00333">
    <property type="entry name" value="TUDOR"/>
    <property type="match status" value="1"/>
</dbReference>
<accession>Q24GI5</accession>
<dbReference type="eggNOG" id="KOG2039">
    <property type="taxonomic scope" value="Eukaryota"/>
</dbReference>
<dbReference type="STRING" id="312017.Q24GI5"/>
<dbReference type="InterPro" id="IPR002999">
    <property type="entry name" value="Tudor"/>
</dbReference>
<dbReference type="InterPro" id="IPR016071">
    <property type="entry name" value="Staphylococal_nuclease_OB-fold"/>
</dbReference>
<dbReference type="SUPFAM" id="SSF63748">
    <property type="entry name" value="Tudor/PWWP/MBT"/>
    <property type="match status" value="1"/>
</dbReference>
<dbReference type="RefSeq" id="XP_001027128.2">
    <property type="nucleotide sequence ID" value="XM_001027128.3"/>
</dbReference>
<dbReference type="GeneID" id="7845504"/>
<dbReference type="GO" id="GO:0005829">
    <property type="term" value="C:cytosol"/>
    <property type="evidence" value="ECO:0007669"/>
    <property type="project" value="TreeGrafter"/>
</dbReference>
<evidence type="ECO:0000256" key="3">
    <source>
        <dbReference type="ARBA" id="ARBA00022801"/>
    </source>
</evidence>
<evidence type="ECO:0000256" key="1">
    <source>
        <dbReference type="ARBA" id="ARBA00022722"/>
    </source>
</evidence>
<dbReference type="Gene3D" id="2.40.50.90">
    <property type="match status" value="3"/>
</dbReference>
<dbReference type="Proteomes" id="UP000009168">
    <property type="component" value="Unassembled WGS sequence"/>
</dbReference>
<evidence type="ECO:0000259" key="4">
    <source>
        <dbReference type="PROSITE" id="PS50304"/>
    </source>
</evidence>
<name>Q24GI5_TETTS</name>
<dbReference type="PANTHER" id="PTHR12302">
    <property type="entry name" value="EBNA2 BINDING PROTEIN P100"/>
    <property type="match status" value="1"/>
</dbReference>
<dbReference type="PANTHER" id="PTHR12302:SF3">
    <property type="entry name" value="SERINE_THREONINE-PROTEIN KINASE 31"/>
    <property type="match status" value="1"/>
</dbReference>
<dbReference type="InterPro" id="IPR035437">
    <property type="entry name" value="SNase_OB-fold_sf"/>
</dbReference>
<dbReference type="PROSITE" id="PS50830">
    <property type="entry name" value="TNASE_3"/>
    <property type="match status" value="1"/>
</dbReference>
<evidence type="ECO:0000313" key="7">
    <source>
        <dbReference type="Proteomes" id="UP000009168"/>
    </source>
</evidence>
<evidence type="ECO:0000313" key="6">
    <source>
        <dbReference type="EMBL" id="EAS06886.2"/>
    </source>
</evidence>
<feature type="domain" description="TNase-like" evidence="5">
    <location>
        <begin position="434"/>
        <end position="563"/>
    </location>
</feature>
<dbReference type="OrthoDB" id="10023235at2759"/>
<keyword evidence="2" id="KW-0255">Endonuclease</keyword>
<dbReference type="SUPFAM" id="SSF50199">
    <property type="entry name" value="Staphylococcal nuclease"/>
    <property type="match status" value="3"/>
</dbReference>
<reference evidence="7" key="1">
    <citation type="journal article" date="2006" name="PLoS Biol.">
        <title>Macronuclear genome sequence of the ciliate Tetrahymena thermophila, a model eukaryote.</title>
        <authorList>
            <person name="Eisen J.A."/>
            <person name="Coyne R.S."/>
            <person name="Wu M."/>
            <person name="Wu D."/>
            <person name="Thiagarajan M."/>
            <person name="Wortman J.R."/>
            <person name="Badger J.H."/>
            <person name="Ren Q."/>
            <person name="Amedeo P."/>
            <person name="Jones K.M."/>
            <person name="Tallon L.J."/>
            <person name="Delcher A.L."/>
            <person name="Salzberg S.L."/>
            <person name="Silva J.C."/>
            <person name="Haas B.J."/>
            <person name="Majoros W.H."/>
            <person name="Farzad M."/>
            <person name="Carlton J.M."/>
            <person name="Smith R.K. Jr."/>
            <person name="Garg J."/>
            <person name="Pearlman R.E."/>
            <person name="Karrer K.M."/>
            <person name="Sun L."/>
            <person name="Manning G."/>
            <person name="Elde N.C."/>
            <person name="Turkewitz A.P."/>
            <person name="Asai D.J."/>
            <person name="Wilkes D.E."/>
            <person name="Wang Y."/>
            <person name="Cai H."/>
            <person name="Collins K."/>
            <person name="Stewart B.A."/>
            <person name="Lee S.R."/>
            <person name="Wilamowska K."/>
            <person name="Weinberg Z."/>
            <person name="Ruzzo W.L."/>
            <person name="Wloga D."/>
            <person name="Gaertig J."/>
            <person name="Frankel J."/>
            <person name="Tsao C.-C."/>
            <person name="Gorovsky M.A."/>
            <person name="Keeling P.J."/>
            <person name="Waller R.F."/>
            <person name="Patron N.J."/>
            <person name="Cherry J.M."/>
            <person name="Stover N.A."/>
            <person name="Krieger C.J."/>
            <person name="del Toro C."/>
            <person name="Ryder H.F."/>
            <person name="Williamson S.C."/>
            <person name="Barbeau R.A."/>
            <person name="Hamilton E.P."/>
            <person name="Orias E."/>
        </authorList>
    </citation>
    <scope>NUCLEOTIDE SEQUENCE [LARGE SCALE GENOMIC DNA]</scope>
    <source>
        <strain evidence="7">SB210</strain>
    </source>
</reference>
<dbReference type="Gene3D" id="2.30.30.140">
    <property type="match status" value="1"/>
</dbReference>
<dbReference type="EMBL" id="GG662257">
    <property type="protein sequence ID" value="EAS06886.2"/>
    <property type="molecule type" value="Genomic_DNA"/>
</dbReference>
<dbReference type="GO" id="GO:0003723">
    <property type="term" value="F:RNA binding"/>
    <property type="evidence" value="ECO:0007669"/>
    <property type="project" value="TreeGrafter"/>
</dbReference>
<dbReference type="SMART" id="SM00318">
    <property type="entry name" value="SNc"/>
    <property type="match status" value="2"/>
</dbReference>
<evidence type="ECO:0000259" key="5">
    <source>
        <dbReference type="PROSITE" id="PS50830"/>
    </source>
</evidence>
<dbReference type="PROSITE" id="PS50304">
    <property type="entry name" value="TUDOR"/>
    <property type="match status" value="1"/>
</dbReference>
<keyword evidence="7" id="KW-1185">Reference proteome</keyword>
<dbReference type="GO" id="GO:0006402">
    <property type="term" value="P:mRNA catabolic process"/>
    <property type="evidence" value="ECO:0007669"/>
    <property type="project" value="TreeGrafter"/>
</dbReference>
<dbReference type="Pfam" id="PF00565">
    <property type="entry name" value="SNase"/>
    <property type="match status" value="1"/>
</dbReference>
<sequence>MKTGLLANIISSRNIIIQKKNKPPIELKLANWQNIPLFESFSKDDEPGGLEAKQFLCQFVRQKIKFQVDKSTQEVVIWDDEQDQSKSINDQLLSFLASNNFNKQYSKTINDYTVPISRDLYNQITIKANQTYEFFFDEINSEGQFIAFEKNTNTLIVFQPQFVKIPVIGPQYKQFLDANLLDNQILSKTHTICISSLEYDSKKTLIFNGLFDKISVLLKDGVASLTDMAFLSIKDQDLLEQYDEYICQAQAENKGIWGKQTDFDSLITRIDSFLGIVREVESGIVLVIERIGEEQSQSKMIKIQLSKIQCPQGLERGAFEAREYLRKLVIGAEVDVFLEKEQGFLQCATVIISSSQLNLNQYLVSNGYAKIKEEFKGNFTDHKWIQTELDQKLAIQNQKGIHNKDLGIMRLKEIGVKETLELYQTQIKQNMNKEQYQCIVEKVLTGDRLLMRFISFSVIVKVKLFGIKCFQNDPNQPTLQENYRKSIDYNYKTLMNRNVQVDVIGLHDGCLLCKVYNQKKQDQSQLLLEEGLAYFKQETDNYDSIYEACQEKAKQEKRGIWEHEKVDVLLELHDNTSSMLKFIKQSSSQGDCKVPVHISQIKSANEFYVIYENNPIQKQIDDLVDSYDLPKLQKLKVIKQKTLCVAKSEQDGKLYRGKIVQKPANSQVDVEFIDYGLIEKLPTANLYQLPTDLAKYEAQCQLCTLAYVKVPFGNHKLAKAAKKEFEKLLDNGYVEAEFVQAGGNLTSIILTFENEPELDRSINALMIQSGFARINFNIPNNPFSDELFQDLEYDATDQQIGIWALNNQDRLSDDEGDSSDSYDY</sequence>
<organism evidence="6 7">
    <name type="scientific">Tetrahymena thermophila (strain SB210)</name>
    <dbReference type="NCBI Taxonomy" id="312017"/>
    <lineage>
        <taxon>Eukaryota</taxon>
        <taxon>Sar</taxon>
        <taxon>Alveolata</taxon>
        <taxon>Ciliophora</taxon>
        <taxon>Intramacronucleata</taxon>
        <taxon>Oligohymenophorea</taxon>
        <taxon>Hymenostomatida</taxon>
        <taxon>Tetrahymenina</taxon>
        <taxon>Tetrahymenidae</taxon>
        <taxon>Tetrahymena</taxon>
    </lineage>
</organism>
<evidence type="ECO:0000256" key="2">
    <source>
        <dbReference type="ARBA" id="ARBA00022759"/>
    </source>
</evidence>
<dbReference type="InParanoid" id="Q24GI5"/>
<dbReference type="HOGENOM" id="CLU_351800_0_0_1"/>